<dbReference type="AlphaFoldDB" id="A0A2A5S4G5"/>
<protein>
    <submittedName>
        <fullName evidence="1">Competence protein ComGD</fullName>
    </submittedName>
</protein>
<gene>
    <name evidence="1" type="ORF">RU87_GL000171</name>
</gene>
<keyword evidence="2" id="KW-1185">Reference proteome</keyword>
<name>A0A2A5S4G5_9LACT</name>
<reference evidence="1 2" key="1">
    <citation type="submission" date="2014-12" db="EMBL/GenBank/DDBJ databases">
        <title>Draft genome sequences of 10 type strains of Lactococcus.</title>
        <authorList>
            <person name="Sun Z."/>
            <person name="Zhong Z."/>
            <person name="Liu W."/>
            <person name="Zhang W."/>
            <person name="Zhang H."/>
        </authorList>
    </citation>
    <scope>NUCLEOTIDE SEQUENCE [LARGE SCALE GENOMIC DNA]</scope>
    <source>
        <strain evidence="1 2">DSM 20686</strain>
    </source>
</reference>
<dbReference type="STRING" id="1348632.GCA_001591745_00051"/>
<accession>A0A2A5S4G5</accession>
<organism evidence="1 2">
    <name type="scientific">Pseudolactococcus plantarum</name>
    <dbReference type="NCBI Taxonomy" id="1365"/>
    <lineage>
        <taxon>Bacteria</taxon>
        <taxon>Bacillati</taxon>
        <taxon>Bacillota</taxon>
        <taxon>Bacilli</taxon>
        <taxon>Lactobacillales</taxon>
        <taxon>Streptococcaceae</taxon>
        <taxon>Pseudolactococcus</taxon>
    </lineage>
</organism>
<evidence type="ECO:0000313" key="2">
    <source>
        <dbReference type="Proteomes" id="UP000242246"/>
    </source>
</evidence>
<comment type="caution">
    <text evidence="1">The sequence shown here is derived from an EMBL/GenBank/DDBJ whole genome shotgun (WGS) entry which is preliminary data.</text>
</comment>
<proteinExistence type="predicted"/>
<dbReference type="Proteomes" id="UP000242246">
    <property type="component" value="Unassembled WGS sequence"/>
</dbReference>
<sequence length="95" mass="10806">MLEFENKLRHQQSQALTRAEVRKISATNNVISLNGEVLLVPKETIFSDFDITFNPNGNIQSIKRAKIVVQLPYHDNQTITYQLQLGSGLYKKTTS</sequence>
<evidence type="ECO:0000313" key="1">
    <source>
        <dbReference type="EMBL" id="PCS08348.1"/>
    </source>
</evidence>
<dbReference type="EMBL" id="JXJX01000001">
    <property type="protein sequence ID" value="PCS08348.1"/>
    <property type="molecule type" value="Genomic_DNA"/>
</dbReference>